<proteinExistence type="predicted"/>
<protein>
    <submittedName>
        <fullName evidence="1">Uncharacterized protein</fullName>
    </submittedName>
</protein>
<evidence type="ECO:0000313" key="2">
    <source>
        <dbReference type="Proteomes" id="UP000265520"/>
    </source>
</evidence>
<dbReference type="Proteomes" id="UP000265520">
    <property type="component" value="Unassembled WGS sequence"/>
</dbReference>
<dbReference type="AlphaFoldDB" id="A0A392SKQ6"/>
<name>A0A392SKQ6_9FABA</name>
<keyword evidence="2" id="KW-1185">Reference proteome</keyword>
<reference evidence="1 2" key="1">
    <citation type="journal article" date="2018" name="Front. Plant Sci.">
        <title>Red Clover (Trifolium pratense) and Zigzag Clover (T. medium) - A Picture of Genomic Similarities and Differences.</title>
        <authorList>
            <person name="Dluhosova J."/>
            <person name="Istvanek J."/>
            <person name="Nedelnik J."/>
            <person name="Repkova J."/>
        </authorList>
    </citation>
    <scope>NUCLEOTIDE SEQUENCE [LARGE SCALE GENOMIC DNA]</scope>
    <source>
        <strain evidence="2">cv. 10/8</strain>
        <tissue evidence="1">Leaf</tissue>
    </source>
</reference>
<organism evidence="1 2">
    <name type="scientific">Trifolium medium</name>
    <dbReference type="NCBI Taxonomy" id="97028"/>
    <lineage>
        <taxon>Eukaryota</taxon>
        <taxon>Viridiplantae</taxon>
        <taxon>Streptophyta</taxon>
        <taxon>Embryophyta</taxon>
        <taxon>Tracheophyta</taxon>
        <taxon>Spermatophyta</taxon>
        <taxon>Magnoliopsida</taxon>
        <taxon>eudicotyledons</taxon>
        <taxon>Gunneridae</taxon>
        <taxon>Pentapetalae</taxon>
        <taxon>rosids</taxon>
        <taxon>fabids</taxon>
        <taxon>Fabales</taxon>
        <taxon>Fabaceae</taxon>
        <taxon>Papilionoideae</taxon>
        <taxon>50 kb inversion clade</taxon>
        <taxon>NPAAA clade</taxon>
        <taxon>Hologalegina</taxon>
        <taxon>IRL clade</taxon>
        <taxon>Trifolieae</taxon>
        <taxon>Trifolium</taxon>
    </lineage>
</organism>
<evidence type="ECO:0000313" key="1">
    <source>
        <dbReference type="EMBL" id="MCI49027.1"/>
    </source>
</evidence>
<comment type="caution">
    <text evidence="1">The sequence shown here is derived from an EMBL/GenBank/DDBJ whole genome shotgun (WGS) entry which is preliminary data.</text>
</comment>
<sequence length="32" mass="3563">EWANGGMTRGHPLPPVFFFTQKQQAGTPLMAF</sequence>
<accession>A0A392SKQ6</accession>
<feature type="non-terminal residue" evidence="1">
    <location>
        <position position="1"/>
    </location>
</feature>
<dbReference type="EMBL" id="LXQA010394753">
    <property type="protein sequence ID" value="MCI49027.1"/>
    <property type="molecule type" value="Genomic_DNA"/>
</dbReference>